<feature type="compositionally biased region" description="Polar residues" evidence="3">
    <location>
        <begin position="625"/>
        <end position="638"/>
    </location>
</feature>
<dbReference type="PANTHER" id="PTHR37212">
    <property type="entry name" value="ACTIN PROTEIN 2/3 COMPLEX SUBUNIT-LIKE PROTEIN"/>
    <property type="match status" value="1"/>
</dbReference>
<dbReference type="Proteomes" id="UP000796880">
    <property type="component" value="Unassembled WGS sequence"/>
</dbReference>
<dbReference type="AlphaFoldDB" id="A0A8K0HM10"/>
<feature type="region of interest" description="Disordered" evidence="3">
    <location>
        <begin position="733"/>
        <end position="764"/>
    </location>
</feature>
<accession>A0A8K0HM10</accession>
<feature type="compositionally biased region" description="Acidic residues" evidence="3">
    <location>
        <begin position="1"/>
        <end position="11"/>
    </location>
</feature>
<name>A0A8K0HM10_9ROSA</name>
<feature type="region of interest" description="Disordered" evidence="3">
    <location>
        <begin position="625"/>
        <end position="669"/>
    </location>
</feature>
<evidence type="ECO:0000256" key="1">
    <source>
        <dbReference type="ARBA" id="ARBA00010845"/>
    </source>
</evidence>
<protein>
    <recommendedName>
        <fullName evidence="4">Shugoshin C-terminal domain-containing protein</fullName>
    </recommendedName>
</protein>
<gene>
    <name evidence="5" type="ORF">FNV43_RR05363</name>
</gene>
<evidence type="ECO:0000256" key="3">
    <source>
        <dbReference type="SAM" id="MobiDB-lite"/>
    </source>
</evidence>
<dbReference type="InterPro" id="IPR011515">
    <property type="entry name" value="Shugoshin_C"/>
</dbReference>
<dbReference type="GO" id="GO:0000775">
    <property type="term" value="C:chromosome, centromeric region"/>
    <property type="evidence" value="ECO:0007669"/>
    <property type="project" value="InterPro"/>
</dbReference>
<evidence type="ECO:0000313" key="5">
    <source>
        <dbReference type="EMBL" id="KAF3454915.1"/>
    </source>
</evidence>
<evidence type="ECO:0000313" key="6">
    <source>
        <dbReference type="Proteomes" id="UP000796880"/>
    </source>
</evidence>
<reference evidence="5" key="1">
    <citation type="submission" date="2020-03" db="EMBL/GenBank/DDBJ databases">
        <title>A high-quality chromosome-level genome assembly of a woody plant with both climbing and erect habits, Rhamnella rubrinervis.</title>
        <authorList>
            <person name="Lu Z."/>
            <person name="Yang Y."/>
            <person name="Zhu X."/>
            <person name="Sun Y."/>
        </authorList>
    </citation>
    <scope>NUCLEOTIDE SEQUENCE</scope>
    <source>
        <strain evidence="5">BYM</strain>
        <tissue evidence="5">Leaf</tissue>
    </source>
</reference>
<dbReference type="OrthoDB" id="674980at2759"/>
<comment type="similarity">
    <text evidence="1">Belongs to the shugoshin family.</text>
</comment>
<dbReference type="EMBL" id="VOIH02000002">
    <property type="protein sequence ID" value="KAF3454915.1"/>
    <property type="molecule type" value="Genomic_DNA"/>
</dbReference>
<dbReference type="Pfam" id="PF07557">
    <property type="entry name" value="Shugoshin_C"/>
    <property type="match status" value="1"/>
</dbReference>
<dbReference type="GO" id="GO:0005634">
    <property type="term" value="C:nucleus"/>
    <property type="evidence" value="ECO:0007669"/>
    <property type="project" value="InterPro"/>
</dbReference>
<dbReference type="GO" id="GO:0045132">
    <property type="term" value="P:meiotic chromosome segregation"/>
    <property type="evidence" value="ECO:0007669"/>
    <property type="project" value="InterPro"/>
</dbReference>
<keyword evidence="2" id="KW-0159">Chromosome partition</keyword>
<sequence length="784" mass="89650">MNDPFDFELEDPLLSSPPANKKRKKLIGLDDLLTDYYKQKSKLVEKESKRAKAPKNYHSDEEEDTKEASLSRLMTKIGGDEDISLWGIQVFGNQKSPPPLIFPELKSCKLLQSFMSDKLNSLVELSTENGNSFLEGLLVHGWLLKLILTRGHVEESILIWTFNLMLYSSKEELRTSACDFWCAILSSKQKDGLQPVKITWIPSYCELRKALEVYGYLNNFASNTEAVHADSGFGGPAQNIRAWLKFVTVFCQLRSKWCMLSTSEVAELLEVIICMFLDRKLQGLMVLLYDSMQSVINYFTDKEWRVFCEKIAKSLASRVPKDLNCLRIVECISGVNTRSKHLRSSVAYQILLSCFDYKAASEEILRLLIQINVKDKSCDLFKMYIYMVLAENWLISNKLIENKPVLNEMWNLYLRNCSCQIASTDLRSFASRESFDGLRLLILIAVVPFALPGTAGCKGLFPSFLPLQSHSYSLERCQIDNMKGERMAKRASFGSIMRKKLSDITNLQTTKTTSQDEKLPEVCQCDKSYVDQLFKERITLMEAIAERNKIIELSGEELQKLRVSLQKLQLQNWNLAHSNSQMLTELHLGREKVKALQHELLCRDALLKARNLERQAKAEVNFQKVGSQAGEQAASNVAGTEDKPCNQDRRRATRSRSTGSSSTCQKVEDKDRVGNKRRCLRRQSARFKSHERELEPTENWFEIEDVKISLTESFGNSICNNDDSTPLHFPTVKEEKEEASCASRSEAGEPRRSSIGRPLRKVKQKVQSYKEVPIKVKMRRTDWA</sequence>
<organism evidence="5 6">
    <name type="scientific">Rhamnella rubrinervis</name>
    <dbReference type="NCBI Taxonomy" id="2594499"/>
    <lineage>
        <taxon>Eukaryota</taxon>
        <taxon>Viridiplantae</taxon>
        <taxon>Streptophyta</taxon>
        <taxon>Embryophyta</taxon>
        <taxon>Tracheophyta</taxon>
        <taxon>Spermatophyta</taxon>
        <taxon>Magnoliopsida</taxon>
        <taxon>eudicotyledons</taxon>
        <taxon>Gunneridae</taxon>
        <taxon>Pentapetalae</taxon>
        <taxon>rosids</taxon>
        <taxon>fabids</taxon>
        <taxon>Rosales</taxon>
        <taxon>Rhamnaceae</taxon>
        <taxon>rhamnoid group</taxon>
        <taxon>Rhamneae</taxon>
        <taxon>Rhamnella</taxon>
    </lineage>
</organism>
<feature type="domain" description="Shugoshin C-terminal" evidence="4">
    <location>
        <begin position="756"/>
        <end position="780"/>
    </location>
</feature>
<comment type="caution">
    <text evidence="5">The sequence shown here is derived from an EMBL/GenBank/DDBJ whole genome shotgun (WGS) entry which is preliminary data.</text>
</comment>
<evidence type="ECO:0000259" key="4">
    <source>
        <dbReference type="Pfam" id="PF07557"/>
    </source>
</evidence>
<feature type="compositionally biased region" description="Basic and acidic residues" evidence="3">
    <location>
        <begin position="640"/>
        <end position="650"/>
    </location>
</feature>
<dbReference type="PANTHER" id="PTHR37212:SF2">
    <property type="entry name" value="ACTIN PROTEIN 2_3 COMPLEX SUBUNIT-LIKE PROTEIN"/>
    <property type="match status" value="1"/>
</dbReference>
<feature type="region of interest" description="Disordered" evidence="3">
    <location>
        <begin position="44"/>
        <end position="68"/>
    </location>
</feature>
<keyword evidence="6" id="KW-1185">Reference proteome</keyword>
<proteinExistence type="inferred from homology"/>
<evidence type="ECO:0000256" key="2">
    <source>
        <dbReference type="ARBA" id="ARBA00022829"/>
    </source>
</evidence>
<feature type="region of interest" description="Disordered" evidence="3">
    <location>
        <begin position="1"/>
        <end position="21"/>
    </location>
</feature>